<proteinExistence type="predicted"/>
<dbReference type="EMBL" id="CP031517">
    <property type="protein sequence ID" value="QOS39047.1"/>
    <property type="molecule type" value="Genomic_DNA"/>
</dbReference>
<name>A0A7M1XIB0_9SPIR</name>
<dbReference type="KEGG" id="trc:DYE49_00700"/>
<reference evidence="1 2" key="1">
    <citation type="submission" date="2018-08" db="EMBL/GenBank/DDBJ databases">
        <title>The first complete genome of Treponema rectale (CHPAT), a commensal spirochete of the bovine rectum.</title>
        <authorList>
            <person name="Staton G.J."/>
            <person name="Clegg S.R."/>
            <person name="Carter S.D."/>
            <person name="Radford A.D."/>
            <person name="Darby A."/>
            <person name="Hall N."/>
            <person name="Birtles R.J."/>
            <person name="Evans N.J."/>
        </authorList>
    </citation>
    <scope>NUCLEOTIDE SEQUENCE [LARGE SCALE GENOMIC DNA]</scope>
    <source>
        <strain evidence="1 2">CHPA</strain>
    </source>
</reference>
<evidence type="ECO:0000313" key="2">
    <source>
        <dbReference type="Proteomes" id="UP000593591"/>
    </source>
</evidence>
<sequence>MSHYLSHQFSLHPSMQPDDIIKLCYQVSYGAEHLLKDVEAAKRYFFLEWESIAAEDKPLYEEISPSYVRLNLSACKYHHIDKEKAFAIFKQSVIEKPFDPQVFHDVMDDYLKTLQTILSKEKYEEFTIYLKEYYQNGVYPIHHSSLYREKENPHYRVVLKEKLQDL</sequence>
<gene>
    <name evidence="1" type="ORF">DYE49_00700</name>
</gene>
<dbReference type="Proteomes" id="UP000593591">
    <property type="component" value="Chromosome"/>
</dbReference>
<protein>
    <submittedName>
        <fullName evidence="1">Uncharacterized protein</fullName>
    </submittedName>
</protein>
<organism evidence="1 2">
    <name type="scientific">Treponema rectale</name>
    <dbReference type="NCBI Taxonomy" id="744512"/>
    <lineage>
        <taxon>Bacteria</taxon>
        <taxon>Pseudomonadati</taxon>
        <taxon>Spirochaetota</taxon>
        <taxon>Spirochaetia</taxon>
        <taxon>Spirochaetales</taxon>
        <taxon>Treponemataceae</taxon>
        <taxon>Treponema</taxon>
    </lineage>
</organism>
<dbReference type="AlphaFoldDB" id="A0A7M1XIB0"/>
<evidence type="ECO:0000313" key="1">
    <source>
        <dbReference type="EMBL" id="QOS39047.1"/>
    </source>
</evidence>
<accession>A0A7M1XIB0</accession>